<dbReference type="InterPro" id="IPR050820">
    <property type="entry name" value="MFS_Sugar_Transporter"/>
</dbReference>
<dbReference type="GO" id="GO:0022857">
    <property type="term" value="F:transmembrane transporter activity"/>
    <property type="evidence" value="ECO:0007669"/>
    <property type="project" value="InterPro"/>
</dbReference>
<dbReference type="InterPro" id="IPR020846">
    <property type="entry name" value="MFS_dom"/>
</dbReference>
<keyword evidence="3" id="KW-0813">Transport</keyword>
<evidence type="ECO:0000256" key="7">
    <source>
        <dbReference type="SAM" id="Phobius"/>
    </source>
</evidence>
<name>A0A561QBE0_9HYPH</name>
<organism evidence="9 10">
    <name type="scientific">Neorhizobium alkalisoli</name>
    <dbReference type="NCBI Taxonomy" id="528178"/>
    <lineage>
        <taxon>Bacteria</taxon>
        <taxon>Pseudomonadati</taxon>
        <taxon>Pseudomonadota</taxon>
        <taxon>Alphaproteobacteria</taxon>
        <taxon>Hyphomicrobiales</taxon>
        <taxon>Rhizobiaceae</taxon>
        <taxon>Rhizobium/Agrobacterium group</taxon>
        <taxon>Neorhizobium</taxon>
    </lineage>
</organism>
<dbReference type="GO" id="GO:0016020">
    <property type="term" value="C:membrane"/>
    <property type="evidence" value="ECO:0007669"/>
    <property type="project" value="UniProtKB-SubCell"/>
</dbReference>
<evidence type="ECO:0000256" key="6">
    <source>
        <dbReference type="ARBA" id="ARBA00023136"/>
    </source>
</evidence>
<dbReference type="EMBL" id="VIWP01000011">
    <property type="protein sequence ID" value="TWF47657.1"/>
    <property type="molecule type" value="Genomic_DNA"/>
</dbReference>
<keyword evidence="10" id="KW-1185">Reference proteome</keyword>
<comment type="similarity">
    <text evidence="2">Belongs to the major facilitator superfamily. Sugar transporter (TC 2.A.1.1) family.</text>
</comment>
<dbReference type="Pfam" id="PF00083">
    <property type="entry name" value="Sugar_tr"/>
    <property type="match status" value="1"/>
</dbReference>
<comment type="caution">
    <text evidence="9">The sequence shown here is derived from an EMBL/GenBank/DDBJ whole genome shotgun (WGS) entry which is preliminary data.</text>
</comment>
<evidence type="ECO:0000256" key="4">
    <source>
        <dbReference type="ARBA" id="ARBA00022692"/>
    </source>
</evidence>
<dbReference type="SUPFAM" id="SSF103473">
    <property type="entry name" value="MFS general substrate transporter"/>
    <property type="match status" value="1"/>
</dbReference>
<dbReference type="Proteomes" id="UP000320653">
    <property type="component" value="Unassembled WGS sequence"/>
</dbReference>
<evidence type="ECO:0000256" key="2">
    <source>
        <dbReference type="ARBA" id="ARBA00010992"/>
    </source>
</evidence>
<keyword evidence="5 7" id="KW-1133">Transmembrane helix</keyword>
<feature type="domain" description="Major facilitator superfamily (MFS) profile" evidence="8">
    <location>
        <begin position="30"/>
        <end position="163"/>
    </location>
</feature>
<gene>
    <name evidence="9" type="ORF">FHW37_111160</name>
</gene>
<keyword evidence="9" id="KW-0762">Sugar transport</keyword>
<feature type="transmembrane region" description="Helical" evidence="7">
    <location>
        <begin position="72"/>
        <end position="89"/>
    </location>
</feature>
<evidence type="ECO:0000256" key="3">
    <source>
        <dbReference type="ARBA" id="ARBA00022448"/>
    </source>
</evidence>
<accession>A0A561QBE0</accession>
<dbReference type="PANTHER" id="PTHR48023:SF4">
    <property type="entry name" value="D-XYLOSE-PROTON SYMPORTER-LIKE 2"/>
    <property type="match status" value="1"/>
</dbReference>
<reference evidence="9 10" key="1">
    <citation type="submission" date="2019-06" db="EMBL/GenBank/DDBJ databases">
        <title>Sorghum-associated microbial communities from plants grown in Nebraska, USA.</title>
        <authorList>
            <person name="Schachtman D."/>
        </authorList>
    </citation>
    <scope>NUCLEOTIDE SEQUENCE [LARGE SCALE GENOMIC DNA]</scope>
    <source>
        <strain evidence="9 10">1225</strain>
    </source>
</reference>
<keyword evidence="4 7" id="KW-0812">Transmembrane</keyword>
<dbReference type="InterPro" id="IPR005828">
    <property type="entry name" value="MFS_sugar_transport-like"/>
</dbReference>
<feature type="transmembrane region" description="Helical" evidence="7">
    <location>
        <begin position="26"/>
        <end position="52"/>
    </location>
</feature>
<evidence type="ECO:0000256" key="5">
    <source>
        <dbReference type="ARBA" id="ARBA00022989"/>
    </source>
</evidence>
<keyword evidence="6 7" id="KW-0472">Membrane</keyword>
<dbReference type="PROSITE" id="PS00216">
    <property type="entry name" value="SUGAR_TRANSPORT_1"/>
    <property type="match status" value="1"/>
</dbReference>
<sequence length="163" mass="16774">MTMTTGPMPAPDILSVSPSTPKQSRYLHMITGVATLGALAFGYDTGVIAGALPFMTQGPEEGGLGLTPVTEGVVTASLIVGAALGSFAGGQLSDRYGRRTAMLLLAIVFFLGALATAFSPDVGIMIVVSFSVLALVALRPSYRSSLQKSRRRNAARGLSPVAS</sequence>
<evidence type="ECO:0000313" key="9">
    <source>
        <dbReference type="EMBL" id="TWF47657.1"/>
    </source>
</evidence>
<comment type="subcellular location">
    <subcellularLocation>
        <location evidence="1">Membrane</location>
        <topology evidence="1">Multi-pass membrane protein</topology>
    </subcellularLocation>
</comment>
<dbReference type="AlphaFoldDB" id="A0A561QBE0"/>
<protein>
    <submittedName>
        <fullName evidence="9">Sugar transport protein</fullName>
    </submittedName>
</protein>
<dbReference type="InterPro" id="IPR005829">
    <property type="entry name" value="Sugar_transporter_CS"/>
</dbReference>
<dbReference type="InterPro" id="IPR036259">
    <property type="entry name" value="MFS_trans_sf"/>
</dbReference>
<feature type="transmembrane region" description="Helical" evidence="7">
    <location>
        <begin position="101"/>
        <end position="118"/>
    </location>
</feature>
<dbReference type="PROSITE" id="PS50850">
    <property type="entry name" value="MFS"/>
    <property type="match status" value="1"/>
</dbReference>
<dbReference type="GO" id="GO:1904659">
    <property type="term" value="P:D-glucose transmembrane transport"/>
    <property type="evidence" value="ECO:0007669"/>
    <property type="project" value="TreeGrafter"/>
</dbReference>
<evidence type="ECO:0000313" key="10">
    <source>
        <dbReference type="Proteomes" id="UP000320653"/>
    </source>
</evidence>
<proteinExistence type="inferred from homology"/>
<evidence type="ECO:0000259" key="8">
    <source>
        <dbReference type="PROSITE" id="PS50850"/>
    </source>
</evidence>
<dbReference type="Gene3D" id="1.20.1250.20">
    <property type="entry name" value="MFS general substrate transporter like domains"/>
    <property type="match status" value="1"/>
</dbReference>
<dbReference type="RefSeq" id="WP_210249335.1">
    <property type="nucleotide sequence ID" value="NZ_VIWP01000011.1"/>
</dbReference>
<feature type="transmembrane region" description="Helical" evidence="7">
    <location>
        <begin position="124"/>
        <end position="142"/>
    </location>
</feature>
<evidence type="ECO:0000256" key="1">
    <source>
        <dbReference type="ARBA" id="ARBA00004141"/>
    </source>
</evidence>
<dbReference type="PANTHER" id="PTHR48023">
    <property type="entry name" value="D-XYLOSE-PROTON SYMPORTER-LIKE 2"/>
    <property type="match status" value="1"/>
</dbReference>